<dbReference type="Pfam" id="PF09991">
    <property type="entry name" value="DUF2232"/>
    <property type="match status" value="1"/>
</dbReference>
<comment type="caution">
    <text evidence="2">The sequence shown here is derived from an EMBL/GenBank/DDBJ whole genome shotgun (WGS) entry which is preliminary data.</text>
</comment>
<feature type="transmembrane region" description="Helical" evidence="1">
    <location>
        <begin position="12"/>
        <end position="42"/>
    </location>
</feature>
<feature type="transmembrane region" description="Helical" evidence="1">
    <location>
        <begin position="158"/>
        <end position="185"/>
    </location>
</feature>
<reference evidence="2 3" key="1">
    <citation type="submission" date="2022-05" db="EMBL/GenBank/DDBJ databases">
        <title>Genome Sequencing of Bee-Associated Microbes.</title>
        <authorList>
            <person name="Dunlap C."/>
        </authorList>
    </citation>
    <scope>NUCLEOTIDE SEQUENCE [LARGE SCALE GENOMIC DNA]</scope>
    <source>
        <strain evidence="2 3">NRRL NRS-1438</strain>
    </source>
</reference>
<keyword evidence="1" id="KW-0472">Membrane</keyword>
<dbReference type="EMBL" id="JAMDLW010000039">
    <property type="protein sequence ID" value="MCY9522585.1"/>
    <property type="molecule type" value="Genomic_DNA"/>
</dbReference>
<evidence type="ECO:0000256" key="1">
    <source>
        <dbReference type="SAM" id="Phobius"/>
    </source>
</evidence>
<evidence type="ECO:0000313" key="3">
    <source>
        <dbReference type="Proteomes" id="UP001207626"/>
    </source>
</evidence>
<organism evidence="2 3">
    <name type="scientific">Paenibacillus apiarius</name>
    <dbReference type="NCBI Taxonomy" id="46240"/>
    <lineage>
        <taxon>Bacteria</taxon>
        <taxon>Bacillati</taxon>
        <taxon>Bacillota</taxon>
        <taxon>Bacilli</taxon>
        <taxon>Bacillales</taxon>
        <taxon>Paenibacillaceae</taxon>
        <taxon>Paenibacillus</taxon>
    </lineage>
</organism>
<dbReference type="GeneID" id="77002353"/>
<gene>
    <name evidence="2" type="ORF">M5X09_23495</name>
</gene>
<evidence type="ECO:0000313" key="2">
    <source>
        <dbReference type="EMBL" id="MCY9522585.1"/>
    </source>
</evidence>
<feature type="transmembrane region" description="Helical" evidence="1">
    <location>
        <begin position="96"/>
        <end position="119"/>
    </location>
</feature>
<dbReference type="PANTHER" id="PTHR41324">
    <property type="entry name" value="MEMBRANE PROTEIN-RELATED"/>
    <property type="match status" value="1"/>
</dbReference>
<accession>A0ABT4E0R2</accession>
<protein>
    <submittedName>
        <fullName evidence="2">YybS family protein</fullName>
    </submittedName>
</protein>
<keyword evidence="3" id="KW-1185">Reference proteome</keyword>
<dbReference type="PANTHER" id="PTHR41324:SF1">
    <property type="entry name" value="DUF2232 DOMAIN-CONTAINING PROTEIN"/>
    <property type="match status" value="1"/>
</dbReference>
<dbReference type="Proteomes" id="UP001207626">
    <property type="component" value="Unassembled WGS sequence"/>
</dbReference>
<keyword evidence="1" id="KW-1133">Transmembrane helix</keyword>
<keyword evidence="1" id="KW-0812">Transmembrane</keyword>
<feature type="transmembrane region" description="Helical" evidence="1">
    <location>
        <begin position="237"/>
        <end position="259"/>
    </location>
</feature>
<sequence length="308" mass="34827">MKNRWSSITWAIVALVLLLSIFQPIQVLTMSFMAVPFVMLYATQSTRRFALFVVPVLVIIFFLLGNLGSIAVLTALYFIVPGIVFGHMFKKKKPALNVYFAGTLTFLVQSLVVLALAKWALNFNFYDYIMTIMNESLVGLEQTALFPAEMTSDMKEQFVLLLSQMIPFMLIISALYMGTITYAISRPLLTAQGAGVQKMKPLRQWMLPKSLLWYYLITIILDLVLPKSSGSFMTLILLNLAPLLQMAFMLQGISFLFFLAHARRWNKGIPIVMTIAVIFLPMLHAILRIIGIVDLAFPIRQSISKPRV</sequence>
<feature type="transmembrane region" description="Helical" evidence="1">
    <location>
        <begin position="70"/>
        <end position="89"/>
    </location>
</feature>
<feature type="transmembrane region" description="Helical" evidence="1">
    <location>
        <begin position="205"/>
        <end position="225"/>
    </location>
</feature>
<dbReference type="InterPro" id="IPR018710">
    <property type="entry name" value="DUF2232"/>
</dbReference>
<feature type="transmembrane region" description="Helical" evidence="1">
    <location>
        <begin position="271"/>
        <end position="297"/>
    </location>
</feature>
<name>A0ABT4E0R2_9BACL</name>
<dbReference type="RefSeq" id="WP_087434831.1">
    <property type="nucleotide sequence ID" value="NZ_JAFFHZ010000001.1"/>
</dbReference>
<proteinExistence type="predicted"/>